<protein>
    <submittedName>
        <fullName evidence="1">Uncharacterized protein</fullName>
    </submittedName>
</protein>
<keyword evidence="2" id="KW-1185">Reference proteome</keyword>
<dbReference type="Proteomes" id="UP001054252">
    <property type="component" value="Unassembled WGS sequence"/>
</dbReference>
<reference evidence="1 2" key="1">
    <citation type="journal article" date="2021" name="Commun. Biol.">
        <title>The genome of Shorea leprosula (Dipterocarpaceae) highlights the ecological relevance of drought in aseasonal tropical rainforests.</title>
        <authorList>
            <person name="Ng K.K.S."/>
            <person name="Kobayashi M.J."/>
            <person name="Fawcett J.A."/>
            <person name="Hatakeyama M."/>
            <person name="Paape T."/>
            <person name="Ng C.H."/>
            <person name="Ang C.C."/>
            <person name="Tnah L.H."/>
            <person name="Lee C.T."/>
            <person name="Nishiyama T."/>
            <person name="Sese J."/>
            <person name="O'Brien M.J."/>
            <person name="Copetti D."/>
            <person name="Mohd Noor M.I."/>
            <person name="Ong R.C."/>
            <person name="Putra M."/>
            <person name="Sireger I.Z."/>
            <person name="Indrioko S."/>
            <person name="Kosugi Y."/>
            <person name="Izuno A."/>
            <person name="Isagi Y."/>
            <person name="Lee S.L."/>
            <person name="Shimizu K.K."/>
        </authorList>
    </citation>
    <scope>NUCLEOTIDE SEQUENCE [LARGE SCALE GENOMIC DNA]</scope>
    <source>
        <strain evidence="1">214</strain>
    </source>
</reference>
<sequence length="64" mass="7342">MLNPTGSLDLRRLTYSFGRVSPASKWVFPFCSGNPCLAMFSLWKLKNTNLPKKRERPVLRLITS</sequence>
<proteinExistence type="predicted"/>
<evidence type="ECO:0000313" key="2">
    <source>
        <dbReference type="Proteomes" id="UP001054252"/>
    </source>
</evidence>
<accession>A0AAV5JAV6</accession>
<dbReference type="AlphaFoldDB" id="A0AAV5JAV6"/>
<gene>
    <name evidence="1" type="ORF">SLEP1_g20130</name>
</gene>
<organism evidence="1 2">
    <name type="scientific">Rubroshorea leprosula</name>
    <dbReference type="NCBI Taxonomy" id="152421"/>
    <lineage>
        <taxon>Eukaryota</taxon>
        <taxon>Viridiplantae</taxon>
        <taxon>Streptophyta</taxon>
        <taxon>Embryophyta</taxon>
        <taxon>Tracheophyta</taxon>
        <taxon>Spermatophyta</taxon>
        <taxon>Magnoliopsida</taxon>
        <taxon>eudicotyledons</taxon>
        <taxon>Gunneridae</taxon>
        <taxon>Pentapetalae</taxon>
        <taxon>rosids</taxon>
        <taxon>malvids</taxon>
        <taxon>Malvales</taxon>
        <taxon>Dipterocarpaceae</taxon>
        <taxon>Rubroshorea</taxon>
    </lineage>
</organism>
<evidence type="ECO:0000313" key="1">
    <source>
        <dbReference type="EMBL" id="GKV08512.1"/>
    </source>
</evidence>
<comment type="caution">
    <text evidence="1">The sequence shown here is derived from an EMBL/GenBank/DDBJ whole genome shotgun (WGS) entry which is preliminary data.</text>
</comment>
<dbReference type="EMBL" id="BPVZ01000029">
    <property type="protein sequence ID" value="GKV08512.1"/>
    <property type="molecule type" value="Genomic_DNA"/>
</dbReference>
<name>A0AAV5JAV6_9ROSI</name>